<reference evidence="2 3" key="1">
    <citation type="submission" date="2020-08" db="EMBL/GenBank/DDBJ databases">
        <title>Genomic Encyclopedia of Type Strains, Phase IV (KMG-IV): sequencing the most valuable type-strain genomes for metagenomic binning, comparative biology and taxonomic classification.</title>
        <authorList>
            <person name="Goeker M."/>
        </authorList>
    </citation>
    <scope>NUCLEOTIDE SEQUENCE [LARGE SCALE GENOMIC DNA]</scope>
    <source>
        <strain evidence="2 3">DSM 26376</strain>
    </source>
</reference>
<evidence type="ECO:0000313" key="3">
    <source>
        <dbReference type="Proteomes" id="UP000550895"/>
    </source>
</evidence>
<feature type="region of interest" description="Disordered" evidence="1">
    <location>
        <begin position="43"/>
        <end position="67"/>
    </location>
</feature>
<gene>
    <name evidence="2" type="ORF">HNR26_004308</name>
</gene>
<name>A0A7W8HVG1_9HYPH</name>
<protein>
    <submittedName>
        <fullName evidence="2">Uncharacterized protein</fullName>
    </submittedName>
</protein>
<evidence type="ECO:0000256" key="1">
    <source>
        <dbReference type="SAM" id="MobiDB-lite"/>
    </source>
</evidence>
<comment type="caution">
    <text evidence="2">The sequence shown here is derived from an EMBL/GenBank/DDBJ whole genome shotgun (WGS) entry which is preliminary data.</text>
</comment>
<dbReference type="EMBL" id="JACHGA010000015">
    <property type="protein sequence ID" value="MBB5278211.1"/>
    <property type="molecule type" value="Genomic_DNA"/>
</dbReference>
<sequence>MVQDAIHKERDWFASAGIEVFGTDRSRKPAQHLLPRTCLTSPPVSDDVLSPDRTRLRQQKSPSQGVALSGLSRWRLSTSARTRRVHQWAGYETHGAVLRSSYRLDPKLREALHQPAIAAVLPGDVRAIV</sequence>
<evidence type="ECO:0000313" key="2">
    <source>
        <dbReference type="EMBL" id="MBB5278211.1"/>
    </source>
</evidence>
<dbReference type="Proteomes" id="UP000550895">
    <property type="component" value="Unassembled WGS sequence"/>
</dbReference>
<accession>A0A7W8HVG1</accession>
<proteinExistence type="predicted"/>
<dbReference type="RefSeq" id="WP_153763728.1">
    <property type="nucleotide sequence ID" value="NZ_JACHGA010000015.1"/>
</dbReference>
<organism evidence="2 3">
    <name type="scientific">Rhizobium rosettiformans</name>
    <dbReference type="NCBI Taxonomy" id="1368430"/>
    <lineage>
        <taxon>Bacteria</taxon>
        <taxon>Pseudomonadati</taxon>
        <taxon>Pseudomonadota</taxon>
        <taxon>Alphaproteobacteria</taxon>
        <taxon>Hyphomicrobiales</taxon>
        <taxon>Rhizobiaceae</taxon>
        <taxon>Rhizobium/Agrobacterium group</taxon>
        <taxon>Rhizobium</taxon>
    </lineage>
</organism>
<dbReference type="AlphaFoldDB" id="A0A7W8HVG1"/>
<keyword evidence="3" id="KW-1185">Reference proteome</keyword>